<dbReference type="InterPro" id="IPR003439">
    <property type="entry name" value="ABC_transporter-like_ATP-bd"/>
</dbReference>
<dbReference type="Proteomes" id="UP001157733">
    <property type="component" value="Chromosome"/>
</dbReference>
<proteinExistence type="inferred from homology"/>
<accession>A0ABM9HCC2</accession>
<dbReference type="PROSITE" id="PS50893">
    <property type="entry name" value="ABC_TRANSPORTER_2"/>
    <property type="match status" value="1"/>
</dbReference>
<dbReference type="PANTHER" id="PTHR42711:SF5">
    <property type="entry name" value="ABC TRANSPORTER ATP-BINDING PROTEIN NATA"/>
    <property type="match status" value="1"/>
</dbReference>
<dbReference type="InterPro" id="IPR003593">
    <property type="entry name" value="AAA+_ATPase"/>
</dbReference>
<dbReference type="PANTHER" id="PTHR42711">
    <property type="entry name" value="ABC TRANSPORTER ATP-BINDING PROTEIN"/>
    <property type="match status" value="1"/>
</dbReference>
<dbReference type="EMBL" id="OX336137">
    <property type="protein sequence ID" value="CAI2717709.1"/>
    <property type="molecule type" value="Genomic_DNA"/>
</dbReference>
<organism evidence="7 8">
    <name type="scientific">Nitrospina watsonii</name>
    <dbReference type="NCBI Taxonomy" id="1323948"/>
    <lineage>
        <taxon>Bacteria</taxon>
        <taxon>Pseudomonadati</taxon>
        <taxon>Nitrospinota/Tectimicrobiota group</taxon>
        <taxon>Nitrospinota</taxon>
        <taxon>Nitrospinia</taxon>
        <taxon>Nitrospinales</taxon>
        <taxon>Nitrospinaceae</taxon>
        <taxon>Nitrospina</taxon>
    </lineage>
</organism>
<dbReference type="SMART" id="SM00382">
    <property type="entry name" value="AAA"/>
    <property type="match status" value="1"/>
</dbReference>
<dbReference type="InterPro" id="IPR027417">
    <property type="entry name" value="P-loop_NTPase"/>
</dbReference>
<sequence>MPEASAAQSNDIALAVRGLRKSFGHIEAVRGIEFDLKRGEFLTVFGPNGAGKTTLIRMLASLTRPTGGSATVAGYDVTANDPLMRREIGVISHASFLYADLSAFENVRFYAKMYGVEHPADRAKQVIDEVGLLPRLHDRVRTFSRGMLQRLSIARAIVHNPSILFLDEPYTGLDQHASLKLREQLETLHTQHRTVLMTTHDFARGLEMCDRVAIQARGRFVLHEPVHNIDTRCFEKLYLEQVGQSG</sequence>
<keyword evidence="3" id="KW-0536">Nodulation</keyword>
<evidence type="ECO:0000313" key="7">
    <source>
        <dbReference type="EMBL" id="CAI2717709.1"/>
    </source>
</evidence>
<keyword evidence="2" id="KW-0813">Transport</keyword>
<reference evidence="7 8" key="1">
    <citation type="submission" date="2022-09" db="EMBL/GenBank/DDBJ databases">
        <authorList>
            <person name="Kop L."/>
        </authorList>
    </citation>
    <scope>NUCLEOTIDE SEQUENCE [LARGE SCALE GENOMIC DNA]</scope>
    <source>
        <strain evidence="7 8">347</strain>
    </source>
</reference>
<dbReference type="RefSeq" id="WP_282010629.1">
    <property type="nucleotide sequence ID" value="NZ_OX336137.1"/>
</dbReference>
<keyword evidence="8" id="KW-1185">Reference proteome</keyword>
<evidence type="ECO:0000313" key="8">
    <source>
        <dbReference type="Proteomes" id="UP001157733"/>
    </source>
</evidence>
<evidence type="ECO:0000256" key="1">
    <source>
        <dbReference type="ARBA" id="ARBA00005417"/>
    </source>
</evidence>
<evidence type="ECO:0000259" key="6">
    <source>
        <dbReference type="PROSITE" id="PS50893"/>
    </source>
</evidence>
<evidence type="ECO:0000256" key="5">
    <source>
        <dbReference type="ARBA" id="ARBA00022840"/>
    </source>
</evidence>
<dbReference type="SUPFAM" id="SSF52540">
    <property type="entry name" value="P-loop containing nucleoside triphosphate hydrolases"/>
    <property type="match status" value="1"/>
</dbReference>
<protein>
    <submittedName>
        <fullName evidence="7">ABC transporter domain-containing protein</fullName>
    </submittedName>
</protein>
<dbReference type="Pfam" id="PF00005">
    <property type="entry name" value="ABC_tran"/>
    <property type="match status" value="1"/>
</dbReference>
<dbReference type="InterPro" id="IPR050763">
    <property type="entry name" value="ABC_transporter_ATP-binding"/>
</dbReference>
<evidence type="ECO:0000256" key="2">
    <source>
        <dbReference type="ARBA" id="ARBA00022448"/>
    </source>
</evidence>
<evidence type="ECO:0000256" key="3">
    <source>
        <dbReference type="ARBA" id="ARBA00022458"/>
    </source>
</evidence>
<evidence type="ECO:0000256" key="4">
    <source>
        <dbReference type="ARBA" id="ARBA00022741"/>
    </source>
</evidence>
<gene>
    <name evidence="7" type="ORF">NSPWAT_0850</name>
</gene>
<dbReference type="Gene3D" id="3.40.50.300">
    <property type="entry name" value="P-loop containing nucleotide triphosphate hydrolases"/>
    <property type="match status" value="1"/>
</dbReference>
<keyword evidence="5" id="KW-0067">ATP-binding</keyword>
<feature type="domain" description="ABC transporter" evidence="6">
    <location>
        <begin position="14"/>
        <end position="242"/>
    </location>
</feature>
<name>A0ABM9HCC2_9BACT</name>
<keyword evidence="4" id="KW-0547">Nucleotide-binding</keyword>
<comment type="similarity">
    <text evidence="1">Belongs to the ABC transporter superfamily.</text>
</comment>